<keyword evidence="1 3" id="KW-0853">WD repeat</keyword>
<feature type="compositionally biased region" description="Polar residues" evidence="4">
    <location>
        <begin position="1076"/>
        <end position="1096"/>
    </location>
</feature>
<dbReference type="PANTHER" id="PTHR46866">
    <property type="entry name" value="GH12955P"/>
    <property type="match status" value="1"/>
</dbReference>
<sequence length="1679" mass="181928">MLLSSTTVANSSPHIYPTLLIDSTNNISVHPPPPCDTLHTLLRTPYLATPPLHLTFAPQSYRDLKCRFLILQMLKVWSHVLTHRSTTQTQTQTSTEITCINPHSLFLLPSGWLYSLPSTTPLPPPPPSSNLTITEQWIRGLMSNYEYLLKVNHAAGRTENNPTCHPVFPWVTTFKHQISSSSPATHYNSAWRDLSKSKYRLIKGEQQLDLQYSSTGHHVTENLGDITYWIYNARRADLETLRRVVRGDFVKEHYPSCFERMFSFSPDECVPEFYWDEGILETKHEGLLPSITVPEWCESGAEFIKYHRGLLESDYVSWRLSLWIDLNFGVSLSGKDAVRAKNVPLVLTNAGSGGSGSGKGFYQLFTSQHPRRKIGISGKELDWEGGARRESTGSVDSDTFTFRKALRGEKESSERGTEGGSLLNFQAESPGVKDRKGLSPSPIVFEEEGGEGGGGGGVGNLDRLEKLEEDVNGSTFGATYDALLREEGQGSNAENLAEIIGKLYGEEEKPSVICKLVEELRRGGVLPEDLLLQGRSASELWMNEWRGLFCEGLLKKVEMGGFLIILPTLIKTFKNVNDIKPTNLNQWTNLVKVVCERLGAAGSTAIVLPEIVNVFDTLISLNHEMAPKMLQSNLLLELYHLTEGGAYIKSVVGFLMGVIGSRSKGKEIKAAVALTLATLCNSMYLGPALGGRYVVPALVSICGNFRLHSSPPPPPDVSHMHVAHALSTILPLIPEEGIALAVCTPLFDEKLPKVVQEVQEDGNEENVSALIEVIYVLHACLAILGEEGVSFLYLGGKLPVHQLVLVLMTALHDSGPALWALTEAGSLLSSVCMCVRRQHVIETILPALDAFFGHLHDCHVEKLSESSQKISILELEEKGVTTVLERAQKKDAIARAVLELPGMKIGKDLYDTCKHVVGSEVMVNKCASANMMVKWFDSGVRGGGVEGGGGRGGESHNEKHNVFNDTLTGLGKGFGWIRRRVRILGKPEEEMSTSTNHRRSSAALITEDDMGRRVSFVRALSNEDDMGLIDDEEEEDSDSDGGEDEKVKEEEAKIVERRRSSPTIDIVKDKSADPAATSNASGVHTPSSTSAFTPPFATSSLKIKNLKVEEEEEEAEAEKVWVSAQERRRVDRTWLMGSTTLIGAAAAEPWKKIGSPWSTHMVLLSELRGKGEGGKQVSAIRALATNSNEGLLATGSRNGEVLIWDLASHPPTVKSRHSGHRIARAGDYFRPEVHELYDEGGLKTGEILQLELTDQGSNGIVCDGNLHVFDVETNQSLAVMKRNSSKFGGGGFGHGGAHGGGGWFGGLDESGDVALGAFGLSGLMDGRGGGGSYDVGSTENDPIVAFRCLPVGGGGGGTNFCSPGEESKRGQQIVCISSDRLHHVDLRETSKLVNSEMGILTLPGNCILKNYCEACAGVGTFVPRKLCKRHLHPYALVLGGSWLLGSWWGGGGRGEVVREGEGGLGEGGLGGSMLEEEEEGHKGGVEFGVNTCLAVQCEGGGAAGGGDWVCVGRSDGICVCVERRTGRILHTWKAHEESVVQIYAVNLNQVVTVGKDKRAVLWDLRGGGIDGGVMKMSCIVDLPMRGPGMTKNTVALRNFSRKDGGKSSNVLYAVSGHKAAAAAVPAPGSAEFKVKPRNFCDPSGQKVQKKKLCARSMLLLPLRNLMVLGCEDGALKLCV</sequence>
<dbReference type="SMART" id="SM00320">
    <property type="entry name" value="WD40"/>
    <property type="match status" value="2"/>
</dbReference>
<dbReference type="Gene3D" id="1.10.1540.10">
    <property type="entry name" value="BEACH domain"/>
    <property type="match status" value="1"/>
</dbReference>
<dbReference type="InterPro" id="IPR015943">
    <property type="entry name" value="WD40/YVTN_repeat-like_dom_sf"/>
</dbReference>
<dbReference type="SUPFAM" id="SSF81837">
    <property type="entry name" value="BEACH domain"/>
    <property type="match status" value="1"/>
</dbReference>
<evidence type="ECO:0000256" key="1">
    <source>
        <dbReference type="ARBA" id="ARBA00022574"/>
    </source>
</evidence>
<dbReference type="PROSITE" id="PS50082">
    <property type="entry name" value="WD_REPEATS_2"/>
    <property type="match status" value="1"/>
</dbReference>
<feature type="compositionally biased region" description="Basic and acidic residues" evidence="4">
    <location>
        <begin position="1044"/>
        <end position="1059"/>
    </location>
</feature>
<comment type="caution">
    <text evidence="6">The sequence shown here is derived from an EMBL/GenBank/DDBJ whole genome shotgun (WGS) entry which is preliminary data.</text>
</comment>
<evidence type="ECO:0000256" key="3">
    <source>
        <dbReference type="PROSITE-ProRule" id="PRU00221"/>
    </source>
</evidence>
<evidence type="ECO:0000256" key="2">
    <source>
        <dbReference type="ARBA" id="ARBA00022737"/>
    </source>
</evidence>
<feature type="region of interest" description="Disordered" evidence="4">
    <location>
        <begin position="987"/>
        <end position="1006"/>
    </location>
</feature>
<feature type="compositionally biased region" description="Basic and acidic residues" evidence="4">
    <location>
        <begin position="406"/>
        <end position="417"/>
    </location>
</feature>
<dbReference type="Pfam" id="PF00400">
    <property type="entry name" value="WD40"/>
    <property type="match status" value="1"/>
</dbReference>
<feature type="region of interest" description="Disordered" evidence="4">
    <location>
        <begin position="405"/>
        <end position="425"/>
    </location>
</feature>
<dbReference type="InterPro" id="IPR000409">
    <property type="entry name" value="BEACH_dom"/>
</dbReference>
<protein>
    <recommendedName>
        <fullName evidence="5">BEACH domain-containing protein</fullName>
    </recommendedName>
</protein>
<evidence type="ECO:0000259" key="5">
    <source>
        <dbReference type="PROSITE" id="PS50197"/>
    </source>
</evidence>
<dbReference type="OrthoDB" id="29306at2759"/>
<organism evidence="6 7">
    <name type="scientific">Triparma laevis f. longispina</name>
    <dbReference type="NCBI Taxonomy" id="1714387"/>
    <lineage>
        <taxon>Eukaryota</taxon>
        <taxon>Sar</taxon>
        <taxon>Stramenopiles</taxon>
        <taxon>Ochrophyta</taxon>
        <taxon>Bolidophyceae</taxon>
        <taxon>Parmales</taxon>
        <taxon>Triparmaceae</taxon>
        <taxon>Triparma</taxon>
    </lineage>
</organism>
<dbReference type="InterPro" id="IPR036322">
    <property type="entry name" value="WD40_repeat_dom_sf"/>
</dbReference>
<accession>A0A9W7F6C4</accession>
<feature type="repeat" description="WD" evidence="3">
    <location>
        <begin position="1178"/>
        <end position="1214"/>
    </location>
</feature>
<reference evidence="7" key="1">
    <citation type="journal article" date="2023" name="Commun. Biol.">
        <title>Genome analysis of Parmales, the sister group of diatoms, reveals the evolutionary specialization of diatoms from phago-mixotrophs to photoautotrophs.</title>
        <authorList>
            <person name="Ban H."/>
            <person name="Sato S."/>
            <person name="Yoshikawa S."/>
            <person name="Yamada K."/>
            <person name="Nakamura Y."/>
            <person name="Ichinomiya M."/>
            <person name="Sato N."/>
            <person name="Blanc-Mathieu R."/>
            <person name="Endo H."/>
            <person name="Kuwata A."/>
            <person name="Ogata H."/>
        </authorList>
    </citation>
    <scope>NUCLEOTIDE SEQUENCE [LARGE SCALE GENOMIC DNA]</scope>
    <source>
        <strain evidence="7">NIES 3700</strain>
    </source>
</reference>
<dbReference type="PROSITE" id="PS50197">
    <property type="entry name" value="BEACH"/>
    <property type="match status" value="1"/>
</dbReference>
<feature type="domain" description="BEACH" evidence="5">
    <location>
        <begin position="122"/>
        <end position="389"/>
    </location>
</feature>
<dbReference type="Proteomes" id="UP001165122">
    <property type="component" value="Unassembled WGS sequence"/>
</dbReference>
<evidence type="ECO:0000256" key="4">
    <source>
        <dbReference type="SAM" id="MobiDB-lite"/>
    </source>
</evidence>
<keyword evidence="7" id="KW-1185">Reference proteome</keyword>
<feature type="compositionally biased region" description="Acidic residues" evidence="4">
    <location>
        <begin position="1023"/>
        <end position="1043"/>
    </location>
</feature>
<evidence type="ECO:0000313" key="6">
    <source>
        <dbReference type="EMBL" id="GMI04944.1"/>
    </source>
</evidence>
<dbReference type="InterPro" id="IPR001680">
    <property type="entry name" value="WD40_rpt"/>
</dbReference>
<proteinExistence type="predicted"/>
<dbReference type="InterPro" id="IPR019775">
    <property type="entry name" value="WD40_repeat_CS"/>
</dbReference>
<dbReference type="EMBL" id="BRXW01000080">
    <property type="protein sequence ID" value="GMI04944.1"/>
    <property type="molecule type" value="Genomic_DNA"/>
</dbReference>
<dbReference type="Gene3D" id="2.130.10.10">
    <property type="entry name" value="YVTN repeat-like/Quinoprotein amine dehydrogenase"/>
    <property type="match status" value="2"/>
</dbReference>
<dbReference type="PANTHER" id="PTHR46866:SF1">
    <property type="entry name" value="GH12955P"/>
    <property type="match status" value="1"/>
</dbReference>
<dbReference type="SMART" id="SM01026">
    <property type="entry name" value="Beach"/>
    <property type="match status" value="1"/>
</dbReference>
<dbReference type="Pfam" id="PF02138">
    <property type="entry name" value="Beach"/>
    <property type="match status" value="1"/>
</dbReference>
<evidence type="ECO:0000313" key="7">
    <source>
        <dbReference type="Proteomes" id="UP001165122"/>
    </source>
</evidence>
<keyword evidence="2" id="KW-0677">Repeat</keyword>
<name>A0A9W7F6C4_9STRA</name>
<dbReference type="SUPFAM" id="SSF69322">
    <property type="entry name" value="Tricorn protease domain 2"/>
    <property type="match status" value="1"/>
</dbReference>
<dbReference type="InterPro" id="IPR036372">
    <property type="entry name" value="BEACH_dom_sf"/>
</dbReference>
<dbReference type="SUPFAM" id="SSF50978">
    <property type="entry name" value="WD40 repeat-like"/>
    <property type="match status" value="1"/>
</dbReference>
<gene>
    <name evidence="6" type="ORF">TrLO_g2840</name>
</gene>
<feature type="region of interest" description="Disordered" evidence="4">
    <location>
        <begin position="1023"/>
        <end position="1096"/>
    </location>
</feature>
<dbReference type="PROSITE" id="PS00678">
    <property type="entry name" value="WD_REPEATS_1"/>
    <property type="match status" value="1"/>
</dbReference>